<organism evidence="6 7">
    <name type="scientific">Cirrhinus molitorella</name>
    <name type="common">mud carp</name>
    <dbReference type="NCBI Taxonomy" id="172907"/>
    <lineage>
        <taxon>Eukaryota</taxon>
        <taxon>Metazoa</taxon>
        <taxon>Chordata</taxon>
        <taxon>Craniata</taxon>
        <taxon>Vertebrata</taxon>
        <taxon>Euteleostomi</taxon>
        <taxon>Actinopterygii</taxon>
        <taxon>Neopterygii</taxon>
        <taxon>Teleostei</taxon>
        <taxon>Ostariophysi</taxon>
        <taxon>Cypriniformes</taxon>
        <taxon>Cyprinidae</taxon>
        <taxon>Labeoninae</taxon>
        <taxon>Labeonini</taxon>
        <taxon>Cirrhinus</taxon>
    </lineage>
</organism>
<dbReference type="Pfam" id="PF04505">
    <property type="entry name" value="CD225"/>
    <property type="match status" value="1"/>
</dbReference>
<evidence type="ECO:0000256" key="1">
    <source>
        <dbReference type="ARBA" id="ARBA00004370"/>
    </source>
</evidence>
<evidence type="ECO:0000256" key="2">
    <source>
        <dbReference type="ARBA" id="ARBA00006843"/>
    </source>
</evidence>
<keyword evidence="7" id="KW-1185">Reference proteome</keyword>
<dbReference type="PANTHER" id="PTHR14948:SF46">
    <property type="entry name" value="DISPANIN SUBFAMILY A MEMBER 2B-LIKE-RELATED"/>
    <property type="match status" value="1"/>
</dbReference>
<evidence type="ECO:0000313" key="6">
    <source>
        <dbReference type="EMBL" id="KAK2874656.1"/>
    </source>
</evidence>
<evidence type="ECO:0000256" key="5">
    <source>
        <dbReference type="ARBA" id="ARBA00023136"/>
    </source>
</evidence>
<reference evidence="6" key="1">
    <citation type="submission" date="2023-08" db="EMBL/GenBank/DDBJ databases">
        <title>Chromosome-level Genome Assembly of mud carp (Cirrhinus molitorella).</title>
        <authorList>
            <person name="Liu H."/>
        </authorList>
    </citation>
    <scope>NUCLEOTIDE SEQUENCE</scope>
    <source>
        <strain evidence="6">Prfri</strain>
        <tissue evidence="6">Muscle</tissue>
    </source>
</reference>
<sequence length="191" mass="20658">MYNQGPPVGRINPLFTDPQDEKDKSNKFRMGQPLPPPYYPNTGFQVPRVELYPNPSGHPNHPYGASGGPQGPYAQQSLPGMSPYPQGGYAGHTGVTVQPTVFMSPMPPAAPLPDYMCYSIFTLLCCCCPLGIAATVCSCNTRDANVVGQRELAASSSKAALILNNIALCLGILIITGVTVYLLYYYEIFEF</sequence>
<comment type="similarity">
    <text evidence="2">Belongs to the CD225/Dispanin family.</text>
</comment>
<dbReference type="InterPro" id="IPR051423">
    <property type="entry name" value="CD225/Dispanin"/>
</dbReference>
<protein>
    <submittedName>
        <fullName evidence="6">Uncharacterized protein</fullName>
    </submittedName>
</protein>
<dbReference type="EMBL" id="JAUYZG010000021">
    <property type="protein sequence ID" value="KAK2874656.1"/>
    <property type="molecule type" value="Genomic_DNA"/>
</dbReference>
<evidence type="ECO:0000256" key="4">
    <source>
        <dbReference type="ARBA" id="ARBA00022989"/>
    </source>
</evidence>
<comment type="subcellular location">
    <subcellularLocation>
        <location evidence="1">Membrane</location>
    </subcellularLocation>
</comment>
<name>A0AA88P969_9TELE</name>
<accession>A0AA88P969</accession>
<evidence type="ECO:0000313" key="7">
    <source>
        <dbReference type="Proteomes" id="UP001187343"/>
    </source>
</evidence>
<dbReference type="Proteomes" id="UP001187343">
    <property type="component" value="Unassembled WGS sequence"/>
</dbReference>
<proteinExistence type="inferred from homology"/>
<comment type="caution">
    <text evidence="6">The sequence shown here is derived from an EMBL/GenBank/DDBJ whole genome shotgun (WGS) entry which is preliminary data.</text>
</comment>
<dbReference type="GO" id="GO:0016020">
    <property type="term" value="C:membrane"/>
    <property type="evidence" value="ECO:0007669"/>
    <property type="project" value="UniProtKB-SubCell"/>
</dbReference>
<evidence type="ECO:0000256" key="3">
    <source>
        <dbReference type="ARBA" id="ARBA00022692"/>
    </source>
</evidence>
<gene>
    <name evidence="6" type="ORF">Q8A67_021809</name>
</gene>
<keyword evidence="5" id="KW-0472">Membrane</keyword>
<dbReference type="AlphaFoldDB" id="A0AA88P969"/>
<keyword evidence="4" id="KW-1133">Transmembrane helix</keyword>
<dbReference type="InterPro" id="IPR007593">
    <property type="entry name" value="CD225/Dispanin_fam"/>
</dbReference>
<keyword evidence="3" id="KW-0812">Transmembrane</keyword>
<dbReference type="PANTHER" id="PTHR14948">
    <property type="entry name" value="NG5"/>
    <property type="match status" value="1"/>
</dbReference>